<evidence type="ECO:0000256" key="3">
    <source>
        <dbReference type="ARBA" id="ARBA00022679"/>
    </source>
</evidence>
<dbReference type="InterPro" id="IPR011009">
    <property type="entry name" value="Kinase-like_dom_sf"/>
</dbReference>
<feature type="non-terminal residue" evidence="10">
    <location>
        <position position="1"/>
    </location>
</feature>
<dbReference type="AlphaFoldDB" id="A0A5J4U352"/>
<comment type="caution">
    <text evidence="10">The sequence shown here is derived from an EMBL/GenBank/DDBJ whole genome shotgun (WGS) entry which is preliminary data.</text>
</comment>
<dbReference type="InterPro" id="IPR000719">
    <property type="entry name" value="Prot_kinase_dom"/>
</dbReference>
<dbReference type="InterPro" id="IPR008271">
    <property type="entry name" value="Ser/Thr_kinase_AS"/>
</dbReference>
<evidence type="ECO:0000259" key="9">
    <source>
        <dbReference type="PROSITE" id="PS50011"/>
    </source>
</evidence>
<dbReference type="OrthoDB" id="10252171at2759"/>
<dbReference type="Pfam" id="PF00069">
    <property type="entry name" value="Pkinase"/>
    <property type="match status" value="1"/>
</dbReference>
<dbReference type="SUPFAM" id="SSF56112">
    <property type="entry name" value="Protein kinase-like (PK-like)"/>
    <property type="match status" value="1"/>
</dbReference>
<accession>A0A5J4U352</accession>
<evidence type="ECO:0000256" key="8">
    <source>
        <dbReference type="ARBA" id="ARBA00048679"/>
    </source>
</evidence>
<dbReference type="PANTHER" id="PTHR44899">
    <property type="entry name" value="CAMK FAMILY PROTEIN KINASE"/>
    <property type="match status" value="1"/>
</dbReference>
<name>A0A5J4U352_9EUKA</name>
<dbReference type="EC" id="2.7.11.1" evidence="1"/>
<reference evidence="10 11" key="1">
    <citation type="submission" date="2019-03" db="EMBL/GenBank/DDBJ databases">
        <title>Single cell metagenomics reveals metabolic interactions within the superorganism composed of flagellate Streblomastix strix and complex community of Bacteroidetes bacteria on its surface.</title>
        <authorList>
            <person name="Treitli S.C."/>
            <person name="Kolisko M."/>
            <person name="Husnik F."/>
            <person name="Keeling P."/>
            <person name="Hampl V."/>
        </authorList>
    </citation>
    <scope>NUCLEOTIDE SEQUENCE [LARGE SCALE GENOMIC DNA]</scope>
    <source>
        <strain evidence="10">ST1C</strain>
    </source>
</reference>
<proteinExistence type="predicted"/>
<dbReference type="Proteomes" id="UP000324800">
    <property type="component" value="Unassembled WGS sequence"/>
</dbReference>
<comment type="catalytic activity">
    <reaction evidence="8">
        <text>L-seryl-[protein] + ATP = O-phospho-L-seryl-[protein] + ADP + H(+)</text>
        <dbReference type="Rhea" id="RHEA:17989"/>
        <dbReference type="Rhea" id="RHEA-COMP:9863"/>
        <dbReference type="Rhea" id="RHEA-COMP:11604"/>
        <dbReference type="ChEBI" id="CHEBI:15378"/>
        <dbReference type="ChEBI" id="CHEBI:29999"/>
        <dbReference type="ChEBI" id="CHEBI:30616"/>
        <dbReference type="ChEBI" id="CHEBI:83421"/>
        <dbReference type="ChEBI" id="CHEBI:456216"/>
        <dbReference type="EC" id="2.7.11.1"/>
    </reaction>
</comment>
<dbReference type="GO" id="GO:0004674">
    <property type="term" value="F:protein serine/threonine kinase activity"/>
    <property type="evidence" value="ECO:0007669"/>
    <property type="project" value="UniProtKB-KW"/>
</dbReference>
<keyword evidence="4" id="KW-0547">Nucleotide-binding</keyword>
<keyword evidence="5 10" id="KW-0418">Kinase</keyword>
<dbReference type="SMART" id="SM00220">
    <property type="entry name" value="S_TKc"/>
    <property type="match status" value="1"/>
</dbReference>
<evidence type="ECO:0000256" key="7">
    <source>
        <dbReference type="ARBA" id="ARBA00047899"/>
    </source>
</evidence>
<evidence type="ECO:0000256" key="5">
    <source>
        <dbReference type="ARBA" id="ARBA00022777"/>
    </source>
</evidence>
<evidence type="ECO:0000256" key="1">
    <source>
        <dbReference type="ARBA" id="ARBA00012513"/>
    </source>
</evidence>
<dbReference type="PROSITE" id="PS00108">
    <property type="entry name" value="PROTEIN_KINASE_ST"/>
    <property type="match status" value="1"/>
</dbReference>
<organism evidence="10 11">
    <name type="scientific">Streblomastix strix</name>
    <dbReference type="NCBI Taxonomy" id="222440"/>
    <lineage>
        <taxon>Eukaryota</taxon>
        <taxon>Metamonada</taxon>
        <taxon>Preaxostyla</taxon>
        <taxon>Oxymonadida</taxon>
        <taxon>Streblomastigidae</taxon>
        <taxon>Streblomastix</taxon>
    </lineage>
</organism>
<evidence type="ECO:0000313" key="10">
    <source>
        <dbReference type="EMBL" id="KAA6364560.1"/>
    </source>
</evidence>
<gene>
    <name evidence="10" type="ORF">EZS28_039913</name>
</gene>
<dbReference type="InterPro" id="IPR051131">
    <property type="entry name" value="NEK_Ser/Thr_kinase_NIMA"/>
</dbReference>
<dbReference type="PANTHER" id="PTHR44899:SF3">
    <property type="entry name" value="SERINE_THREONINE-PROTEIN KINASE NEK1"/>
    <property type="match status" value="1"/>
</dbReference>
<evidence type="ECO:0000256" key="4">
    <source>
        <dbReference type="ARBA" id="ARBA00022741"/>
    </source>
</evidence>
<protein>
    <recommendedName>
        <fullName evidence="1">non-specific serine/threonine protein kinase</fullName>
        <ecNumber evidence="1">2.7.11.1</ecNumber>
    </recommendedName>
</protein>
<sequence>AEMLRNNKSDYLVEYYGSFEDESEFYILMEYCDKGDLRKYINHLRELGAVISEDKLLDILAQLTEAINSLHSKNIIHRDLKPENVFMTDNFFVKLGDLGMARVIMSTQQKQTLIGGTTQYFPPELLNETGEGGITKTSQRPLGPKVQTKECDMFSLGVMIYELITLKHPFADQNGEVLRTNIIKCNPDPLPNYGSETMNQMKQIIMIHHVVLQLTYYLHIQRLKKEY</sequence>
<evidence type="ECO:0000256" key="6">
    <source>
        <dbReference type="ARBA" id="ARBA00022840"/>
    </source>
</evidence>
<evidence type="ECO:0000256" key="2">
    <source>
        <dbReference type="ARBA" id="ARBA00022527"/>
    </source>
</evidence>
<keyword evidence="3" id="KW-0808">Transferase</keyword>
<keyword evidence="2" id="KW-0723">Serine/threonine-protein kinase</keyword>
<dbReference type="EMBL" id="SNRW01021495">
    <property type="protein sequence ID" value="KAA6364560.1"/>
    <property type="molecule type" value="Genomic_DNA"/>
</dbReference>
<comment type="catalytic activity">
    <reaction evidence="7">
        <text>L-threonyl-[protein] + ATP = O-phospho-L-threonyl-[protein] + ADP + H(+)</text>
        <dbReference type="Rhea" id="RHEA:46608"/>
        <dbReference type="Rhea" id="RHEA-COMP:11060"/>
        <dbReference type="Rhea" id="RHEA-COMP:11605"/>
        <dbReference type="ChEBI" id="CHEBI:15378"/>
        <dbReference type="ChEBI" id="CHEBI:30013"/>
        <dbReference type="ChEBI" id="CHEBI:30616"/>
        <dbReference type="ChEBI" id="CHEBI:61977"/>
        <dbReference type="ChEBI" id="CHEBI:456216"/>
        <dbReference type="EC" id="2.7.11.1"/>
    </reaction>
</comment>
<dbReference type="GO" id="GO:0005524">
    <property type="term" value="F:ATP binding"/>
    <property type="evidence" value="ECO:0007669"/>
    <property type="project" value="UniProtKB-KW"/>
</dbReference>
<dbReference type="PROSITE" id="PS50011">
    <property type="entry name" value="PROTEIN_KINASE_DOM"/>
    <property type="match status" value="1"/>
</dbReference>
<evidence type="ECO:0000313" key="11">
    <source>
        <dbReference type="Proteomes" id="UP000324800"/>
    </source>
</evidence>
<feature type="domain" description="Protein kinase" evidence="9">
    <location>
        <begin position="1"/>
        <end position="227"/>
    </location>
</feature>
<keyword evidence="6" id="KW-0067">ATP-binding</keyword>
<dbReference type="Gene3D" id="1.10.510.10">
    <property type="entry name" value="Transferase(Phosphotransferase) domain 1"/>
    <property type="match status" value="1"/>
</dbReference>